<dbReference type="SUPFAM" id="SSF53335">
    <property type="entry name" value="S-adenosyl-L-methionine-dependent methyltransferases"/>
    <property type="match status" value="1"/>
</dbReference>
<dbReference type="GO" id="GO:0032259">
    <property type="term" value="P:methylation"/>
    <property type="evidence" value="ECO:0007669"/>
    <property type="project" value="UniProtKB-KW"/>
</dbReference>
<feature type="domain" description="O-methyltransferase C-terminal" evidence="5">
    <location>
        <begin position="173"/>
        <end position="318"/>
    </location>
</feature>
<dbReference type="CDD" id="cd02440">
    <property type="entry name" value="AdoMet_MTases"/>
    <property type="match status" value="1"/>
</dbReference>
<dbReference type="PANTHER" id="PTHR43712:SF2">
    <property type="entry name" value="O-METHYLTRANSFERASE CICE"/>
    <property type="match status" value="1"/>
</dbReference>
<dbReference type="InterPro" id="IPR036388">
    <property type="entry name" value="WH-like_DNA-bd_sf"/>
</dbReference>
<dbReference type="Pfam" id="PF08100">
    <property type="entry name" value="Dimerisation"/>
    <property type="match status" value="1"/>
</dbReference>
<protein>
    <submittedName>
        <fullName evidence="7">SAM-dependent methyltransferase</fullName>
    </submittedName>
</protein>
<dbReference type="GO" id="GO:0046983">
    <property type="term" value="F:protein dimerization activity"/>
    <property type="evidence" value="ECO:0007669"/>
    <property type="project" value="InterPro"/>
</dbReference>
<dbReference type="Proteomes" id="UP001139648">
    <property type="component" value="Unassembled WGS sequence"/>
</dbReference>
<dbReference type="Gene3D" id="1.10.10.10">
    <property type="entry name" value="Winged helix-like DNA-binding domain superfamily/Winged helix DNA-binding domain"/>
    <property type="match status" value="1"/>
</dbReference>
<feature type="active site" description="Proton acceptor" evidence="4">
    <location>
        <position position="244"/>
    </location>
</feature>
<evidence type="ECO:0000256" key="4">
    <source>
        <dbReference type="PIRSR" id="PIRSR005739-1"/>
    </source>
</evidence>
<evidence type="ECO:0000313" key="7">
    <source>
        <dbReference type="EMBL" id="MCP2361102.1"/>
    </source>
</evidence>
<dbReference type="Pfam" id="PF00891">
    <property type="entry name" value="Methyltransf_2"/>
    <property type="match status" value="1"/>
</dbReference>
<evidence type="ECO:0000313" key="8">
    <source>
        <dbReference type="Proteomes" id="UP001139648"/>
    </source>
</evidence>
<proteinExistence type="predicted"/>
<dbReference type="PROSITE" id="PS51683">
    <property type="entry name" value="SAM_OMT_II"/>
    <property type="match status" value="1"/>
</dbReference>
<keyword evidence="1 7" id="KW-0489">Methyltransferase</keyword>
<gene>
    <name evidence="7" type="ORF">HD597_008122</name>
</gene>
<evidence type="ECO:0000256" key="2">
    <source>
        <dbReference type="ARBA" id="ARBA00022679"/>
    </source>
</evidence>
<keyword evidence="3" id="KW-0949">S-adenosyl-L-methionine</keyword>
<dbReference type="InterPro" id="IPR029063">
    <property type="entry name" value="SAM-dependent_MTases_sf"/>
</dbReference>
<keyword evidence="2" id="KW-0808">Transferase</keyword>
<dbReference type="AlphaFoldDB" id="A0A9X2K537"/>
<dbReference type="InterPro" id="IPR016461">
    <property type="entry name" value="COMT-like"/>
</dbReference>
<evidence type="ECO:0000256" key="3">
    <source>
        <dbReference type="ARBA" id="ARBA00022691"/>
    </source>
</evidence>
<dbReference type="InterPro" id="IPR001077">
    <property type="entry name" value="COMT_C"/>
</dbReference>
<dbReference type="RefSeq" id="WP_253749607.1">
    <property type="nucleotide sequence ID" value="NZ_BAABKA010000108.1"/>
</dbReference>
<keyword evidence="8" id="KW-1185">Reference proteome</keyword>
<evidence type="ECO:0000259" key="6">
    <source>
        <dbReference type="Pfam" id="PF08100"/>
    </source>
</evidence>
<dbReference type="EMBL" id="JAMZEB010000002">
    <property type="protein sequence ID" value="MCP2361102.1"/>
    <property type="molecule type" value="Genomic_DNA"/>
</dbReference>
<dbReference type="PIRSF" id="PIRSF005739">
    <property type="entry name" value="O-mtase"/>
    <property type="match status" value="1"/>
</dbReference>
<feature type="domain" description="O-methyltransferase dimerisation" evidence="6">
    <location>
        <begin position="30"/>
        <end position="97"/>
    </location>
</feature>
<dbReference type="GO" id="GO:0008171">
    <property type="term" value="F:O-methyltransferase activity"/>
    <property type="evidence" value="ECO:0007669"/>
    <property type="project" value="InterPro"/>
</dbReference>
<dbReference type="InterPro" id="IPR012967">
    <property type="entry name" value="COMT_dimerisation"/>
</dbReference>
<dbReference type="Gene3D" id="3.40.50.150">
    <property type="entry name" value="Vaccinia Virus protein VP39"/>
    <property type="match status" value="1"/>
</dbReference>
<accession>A0A9X2K537</accession>
<evidence type="ECO:0000259" key="5">
    <source>
        <dbReference type="Pfam" id="PF00891"/>
    </source>
</evidence>
<dbReference type="SUPFAM" id="SSF46785">
    <property type="entry name" value="Winged helix' DNA-binding domain"/>
    <property type="match status" value="1"/>
</dbReference>
<evidence type="ECO:0000256" key="1">
    <source>
        <dbReference type="ARBA" id="ARBA00022603"/>
    </source>
</evidence>
<reference evidence="7" key="1">
    <citation type="submission" date="2022-06" db="EMBL/GenBank/DDBJ databases">
        <title>Sequencing the genomes of 1000 actinobacteria strains.</title>
        <authorList>
            <person name="Klenk H.-P."/>
        </authorList>
    </citation>
    <scope>NUCLEOTIDE SEQUENCE</scope>
    <source>
        <strain evidence="7">DSM 46694</strain>
    </source>
</reference>
<dbReference type="InterPro" id="IPR036390">
    <property type="entry name" value="WH_DNA-bd_sf"/>
</dbReference>
<comment type="caution">
    <text evidence="7">The sequence shown here is derived from an EMBL/GenBank/DDBJ whole genome shotgun (WGS) entry which is preliminary data.</text>
</comment>
<name>A0A9X2K537_9ACTN</name>
<dbReference type="PANTHER" id="PTHR43712">
    <property type="entry name" value="PUTATIVE (AFU_ORTHOLOGUE AFUA_4G14580)-RELATED"/>
    <property type="match status" value="1"/>
</dbReference>
<organism evidence="7 8">
    <name type="scientific">Nonomuraea thailandensis</name>
    <dbReference type="NCBI Taxonomy" id="1188745"/>
    <lineage>
        <taxon>Bacteria</taxon>
        <taxon>Bacillati</taxon>
        <taxon>Actinomycetota</taxon>
        <taxon>Actinomycetes</taxon>
        <taxon>Streptosporangiales</taxon>
        <taxon>Streptosporangiaceae</taxon>
        <taxon>Nonomuraea</taxon>
    </lineage>
</organism>
<sequence length="343" mass="36773">MPLFFNALEAAAHRLSIVPPMFDYFGAMGLHAIVAAARTGIFDALGERPSTGGELAAALDLEPHATGVLLRALTGLGYLRVRDGRYRLTRTARRWLTTGSPASLLPGLAFWERTACVIWPGLEKAVRDGTPATPFYASLAADPELSRSFHAWTAAMAARQAPAAARGVPVPRGARHVLDVGGGHGLFSLALLRRHPRLRATVIDLPDALEAAAAHPRLTLRAGSFLEDDLGAGHDVILLFNIVHGLSDEEAARLLRRLAAALRPGGVLVVGDQFADSLMPGRASRTLLRLLDLNYLAAVGGRVRGLHEVAGLLRAAGFHRIRHRRPLGSPTTELAVAWRPGHR</sequence>